<dbReference type="AlphaFoldDB" id="A0A2G5CAR4"/>
<sequence>MSLLRNVKKIHLRYCSNCETLPSLGPSVTSELIDNWNEIFEIYWRHLKGFPSLQVLRLERMPSLEKWEFPSDASFPLCLNGCPKLETLSIFMPTSCCFRKLNSLQIGDVSFPMQFLRNLTALQTLGIHNNKESILSDEIENLTVLKSLKIIECEKLISLPEEGLQKLTSLNLNSFRIFRCNSIKSLPAMGKMIQQGMMMKSSCCSLVSLEIDYCSSLTSVSEGLEYLTSLEQLEIRYCDELQLKREDFQHLNYVRNLTELQSLRIQQCDELELKKEDFHHLTSLRHLNLSYLPKLTSIPDVQNLTSIQSLSVTACHRDLHKRLKRDKGVDWPNISHIPEIKINDSEETMFDW</sequence>
<reference evidence="1 2" key="1">
    <citation type="submission" date="2017-09" db="EMBL/GenBank/DDBJ databases">
        <title>WGS assembly of Aquilegia coerulea Goldsmith.</title>
        <authorList>
            <person name="Hodges S."/>
            <person name="Kramer E."/>
            <person name="Nordborg M."/>
            <person name="Tomkins J."/>
            <person name="Borevitz J."/>
            <person name="Derieg N."/>
            <person name="Yan J."/>
            <person name="Mihaltcheva S."/>
            <person name="Hayes R.D."/>
            <person name="Rokhsar D."/>
        </authorList>
    </citation>
    <scope>NUCLEOTIDE SEQUENCE [LARGE SCALE GENOMIC DNA]</scope>
    <source>
        <strain evidence="2">cv. Goldsmith</strain>
    </source>
</reference>
<gene>
    <name evidence="1" type="ORF">AQUCO_07100030v1</name>
</gene>
<dbReference type="Proteomes" id="UP000230069">
    <property type="component" value="Unassembled WGS sequence"/>
</dbReference>
<dbReference type="PANTHER" id="PTHR36766:SF40">
    <property type="entry name" value="DISEASE RESISTANCE PROTEIN RGA3"/>
    <property type="match status" value="1"/>
</dbReference>
<organism evidence="1 2">
    <name type="scientific">Aquilegia coerulea</name>
    <name type="common">Rocky mountain columbine</name>
    <dbReference type="NCBI Taxonomy" id="218851"/>
    <lineage>
        <taxon>Eukaryota</taxon>
        <taxon>Viridiplantae</taxon>
        <taxon>Streptophyta</taxon>
        <taxon>Embryophyta</taxon>
        <taxon>Tracheophyta</taxon>
        <taxon>Spermatophyta</taxon>
        <taxon>Magnoliopsida</taxon>
        <taxon>Ranunculales</taxon>
        <taxon>Ranunculaceae</taxon>
        <taxon>Thalictroideae</taxon>
        <taxon>Aquilegia</taxon>
    </lineage>
</organism>
<name>A0A2G5CAR4_AQUCA</name>
<protein>
    <submittedName>
        <fullName evidence="1">Uncharacterized protein</fullName>
    </submittedName>
</protein>
<dbReference type="OrthoDB" id="849094at2759"/>
<dbReference type="PANTHER" id="PTHR36766">
    <property type="entry name" value="PLANT BROAD-SPECTRUM MILDEW RESISTANCE PROTEIN RPW8"/>
    <property type="match status" value="1"/>
</dbReference>
<evidence type="ECO:0000313" key="1">
    <source>
        <dbReference type="EMBL" id="PIA28364.1"/>
    </source>
</evidence>
<accession>A0A2G5CAR4</accession>
<dbReference type="InParanoid" id="A0A2G5CAR4"/>
<dbReference type="Gene3D" id="3.80.10.10">
    <property type="entry name" value="Ribonuclease Inhibitor"/>
    <property type="match status" value="2"/>
</dbReference>
<keyword evidence="2" id="KW-1185">Reference proteome</keyword>
<dbReference type="EMBL" id="KZ305088">
    <property type="protein sequence ID" value="PIA28364.1"/>
    <property type="molecule type" value="Genomic_DNA"/>
</dbReference>
<evidence type="ECO:0000313" key="2">
    <source>
        <dbReference type="Proteomes" id="UP000230069"/>
    </source>
</evidence>
<dbReference type="InterPro" id="IPR032675">
    <property type="entry name" value="LRR_dom_sf"/>
</dbReference>
<proteinExistence type="predicted"/>
<dbReference type="SUPFAM" id="SSF52058">
    <property type="entry name" value="L domain-like"/>
    <property type="match status" value="1"/>
</dbReference>